<dbReference type="InterPro" id="IPR020472">
    <property type="entry name" value="WD40_PAC1"/>
</dbReference>
<dbReference type="GO" id="GO:0043130">
    <property type="term" value="F:ubiquitin binding"/>
    <property type="evidence" value="ECO:0007669"/>
    <property type="project" value="TreeGrafter"/>
</dbReference>
<dbReference type="Pfam" id="PF00400">
    <property type="entry name" value="WD40"/>
    <property type="match status" value="6"/>
</dbReference>
<dbReference type="STRING" id="857566.A0A1E3PMI7"/>
<dbReference type="InterPro" id="IPR015943">
    <property type="entry name" value="WD40/YVTN_repeat-like_dom_sf"/>
</dbReference>
<dbReference type="InterPro" id="IPR036322">
    <property type="entry name" value="WD40_repeat_dom_sf"/>
</dbReference>
<dbReference type="PANTHER" id="PTHR19849:SF1">
    <property type="entry name" value="F-BOX_WD REPEAT-CONTAINING PROTEIN 7"/>
    <property type="match status" value="1"/>
</dbReference>
<dbReference type="PROSITE" id="PS50082">
    <property type="entry name" value="WD_REPEATS_2"/>
    <property type="match status" value="6"/>
</dbReference>
<keyword evidence="2" id="KW-0677">Repeat</keyword>
<evidence type="ECO:0000313" key="6">
    <source>
        <dbReference type="Proteomes" id="UP000095009"/>
    </source>
</evidence>
<feature type="non-terminal residue" evidence="5">
    <location>
        <position position="1"/>
    </location>
</feature>
<dbReference type="GO" id="GO:0010992">
    <property type="term" value="P:ubiquitin recycling"/>
    <property type="evidence" value="ECO:0007669"/>
    <property type="project" value="TreeGrafter"/>
</dbReference>
<protein>
    <submittedName>
        <fullName evidence="5">WD40 repeat-like protein</fullName>
    </submittedName>
</protein>
<accession>A0A1E3PMI7</accession>
<evidence type="ECO:0000313" key="5">
    <source>
        <dbReference type="EMBL" id="ODQ66037.1"/>
    </source>
</evidence>
<gene>
    <name evidence="5" type="ORF">NADFUDRAFT_46583</name>
</gene>
<organism evidence="5 6">
    <name type="scientific">Nadsonia fulvescens var. elongata DSM 6958</name>
    <dbReference type="NCBI Taxonomy" id="857566"/>
    <lineage>
        <taxon>Eukaryota</taxon>
        <taxon>Fungi</taxon>
        <taxon>Dikarya</taxon>
        <taxon>Ascomycota</taxon>
        <taxon>Saccharomycotina</taxon>
        <taxon>Dipodascomycetes</taxon>
        <taxon>Dipodascales</taxon>
        <taxon>Dipodascales incertae sedis</taxon>
        <taxon>Nadsonia</taxon>
    </lineage>
</organism>
<dbReference type="EMBL" id="KV454409">
    <property type="protein sequence ID" value="ODQ66037.1"/>
    <property type="molecule type" value="Genomic_DNA"/>
</dbReference>
<feature type="repeat" description="WD" evidence="3">
    <location>
        <begin position="196"/>
        <end position="237"/>
    </location>
</feature>
<reference evidence="5 6" key="1">
    <citation type="journal article" date="2016" name="Proc. Natl. Acad. Sci. U.S.A.">
        <title>Comparative genomics of biotechnologically important yeasts.</title>
        <authorList>
            <person name="Riley R."/>
            <person name="Haridas S."/>
            <person name="Wolfe K.H."/>
            <person name="Lopes M.R."/>
            <person name="Hittinger C.T."/>
            <person name="Goeker M."/>
            <person name="Salamov A.A."/>
            <person name="Wisecaver J.H."/>
            <person name="Long T.M."/>
            <person name="Calvey C.H."/>
            <person name="Aerts A.L."/>
            <person name="Barry K.W."/>
            <person name="Choi C."/>
            <person name="Clum A."/>
            <person name="Coughlan A.Y."/>
            <person name="Deshpande S."/>
            <person name="Douglass A.P."/>
            <person name="Hanson S.J."/>
            <person name="Klenk H.-P."/>
            <person name="LaButti K.M."/>
            <person name="Lapidus A."/>
            <person name="Lindquist E.A."/>
            <person name="Lipzen A.M."/>
            <person name="Meier-Kolthoff J.P."/>
            <person name="Ohm R.A."/>
            <person name="Otillar R.P."/>
            <person name="Pangilinan J.L."/>
            <person name="Peng Y."/>
            <person name="Rokas A."/>
            <person name="Rosa C.A."/>
            <person name="Scheuner C."/>
            <person name="Sibirny A.A."/>
            <person name="Slot J.C."/>
            <person name="Stielow J.B."/>
            <person name="Sun H."/>
            <person name="Kurtzman C.P."/>
            <person name="Blackwell M."/>
            <person name="Grigoriev I.V."/>
            <person name="Jeffries T.W."/>
        </authorList>
    </citation>
    <scope>NUCLEOTIDE SEQUENCE [LARGE SCALE GENOMIC DNA]</scope>
    <source>
        <strain evidence="5 6">DSM 6958</strain>
    </source>
</reference>
<sequence>FDDDKIVTGCEDHWISVYDTKTGGLKCLLQGHDGGVWALQFVGNILVSGSTDRTVRVWDIEKAKCTHVFTGHTSTVRCLDIIMPNKVLNKNNRLPDQRVTKFPPEPLIVTGSRDSTLRVWRLPRESDLEYHSGSSTVTTVPSPFSSSPDPFFQQLLRGHSQSVRSISGYSDTVVSGSYDTTVRVWDLKSGKCRHMLAGHGQRVYSAVIDHKRNRCISGSMDWYVKVWCLEKGSCLYTLEGHTSLVGLLNLNGTTLVSAAADSTLRVWNPEDGTFIHKLEGHAGAVACFQHDDHKLVSGSESTIKLWDIKTGKHVKDLVSGCEATWQVRYNTRRCVAAVKLNGEARVIVLEFDNEEDIGQSTKKDATDSRAELLENTSVSERNVDEQPLFDEDEV</sequence>
<keyword evidence="6" id="KW-1185">Reference proteome</keyword>
<dbReference type="PRINTS" id="PR00320">
    <property type="entry name" value="GPROTEINBRPT"/>
</dbReference>
<dbReference type="CDD" id="cd00200">
    <property type="entry name" value="WD40"/>
    <property type="match status" value="1"/>
</dbReference>
<dbReference type="SUPFAM" id="SSF50978">
    <property type="entry name" value="WD40 repeat-like"/>
    <property type="match status" value="1"/>
</dbReference>
<dbReference type="SMART" id="SM00320">
    <property type="entry name" value="WD40"/>
    <property type="match status" value="6"/>
</dbReference>
<dbReference type="OrthoDB" id="190105at2759"/>
<dbReference type="PANTHER" id="PTHR19849">
    <property type="entry name" value="PHOSPHOLIPASE A-2-ACTIVATING PROTEIN"/>
    <property type="match status" value="1"/>
</dbReference>
<dbReference type="GO" id="GO:0043161">
    <property type="term" value="P:proteasome-mediated ubiquitin-dependent protein catabolic process"/>
    <property type="evidence" value="ECO:0007669"/>
    <property type="project" value="TreeGrafter"/>
</dbReference>
<proteinExistence type="predicted"/>
<feature type="repeat" description="WD" evidence="3">
    <location>
        <begin position="156"/>
        <end position="195"/>
    </location>
</feature>
<evidence type="ECO:0000256" key="2">
    <source>
        <dbReference type="ARBA" id="ARBA00022737"/>
    </source>
</evidence>
<feature type="compositionally biased region" description="Basic and acidic residues" evidence="4">
    <location>
        <begin position="361"/>
        <end position="372"/>
    </location>
</feature>
<name>A0A1E3PMI7_9ASCO</name>
<dbReference type="Proteomes" id="UP000095009">
    <property type="component" value="Unassembled WGS sequence"/>
</dbReference>
<keyword evidence="1 3" id="KW-0853">WD repeat</keyword>
<feature type="repeat" description="WD" evidence="3">
    <location>
        <begin position="29"/>
        <end position="68"/>
    </location>
</feature>
<evidence type="ECO:0000256" key="3">
    <source>
        <dbReference type="PROSITE-ProRule" id="PRU00221"/>
    </source>
</evidence>
<dbReference type="GO" id="GO:0005737">
    <property type="term" value="C:cytoplasm"/>
    <property type="evidence" value="ECO:0007669"/>
    <property type="project" value="TreeGrafter"/>
</dbReference>
<dbReference type="InterPro" id="IPR019775">
    <property type="entry name" value="WD40_repeat_CS"/>
</dbReference>
<feature type="repeat" description="WD" evidence="3">
    <location>
        <begin position="278"/>
        <end position="316"/>
    </location>
</feature>
<feature type="region of interest" description="Disordered" evidence="4">
    <location>
        <begin position="358"/>
        <end position="394"/>
    </location>
</feature>
<dbReference type="PROSITE" id="PS50294">
    <property type="entry name" value="WD_REPEATS_REGION"/>
    <property type="match status" value="3"/>
</dbReference>
<dbReference type="PROSITE" id="PS00678">
    <property type="entry name" value="WD_REPEATS_1"/>
    <property type="match status" value="2"/>
</dbReference>
<feature type="repeat" description="WD" evidence="3">
    <location>
        <begin position="238"/>
        <end position="277"/>
    </location>
</feature>
<dbReference type="Gene3D" id="2.130.10.10">
    <property type="entry name" value="YVTN repeat-like/Quinoprotein amine dehydrogenase"/>
    <property type="match status" value="1"/>
</dbReference>
<dbReference type="AlphaFoldDB" id="A0A1E3PMI7"/>
<dbReference type="GO" id="GO:0005634">
    <property type="term" value="C:nucleus"/>
    <property type="evidence" value="ECO:0007669"/>
    <property type="project" value="TreeGrafter"/>
</dbReference>
<evidence type="ECO:0000256" key="4">
    <source>
        <dbReference type="SAM" id="MobiDB-lite"/>
    </source>
</evidence>
<feature type="repeat" description="WD" evidence="3">
    <location>
        <begin position="103"/>
        <end position="130"/>
    </location>
</feature>
<dbReference type="InterPro" id="IPR001680">
    <property type="entry name" value="WD40_rpt"/>
</dbReference>
<evidence type="ECO:0000256" key="1">
    <source>
        <dbReference type="ARBA" id="ARBA00022574"/>
    </source>
</evidence>